<evidence type="ECO:0000313" key="3">
    <source>
        <dbReference type="Proteomes" id="UP000006230"/>
    </source>
</evidence>
<dbReference type="HOGENOM" id="CLU_129336_0_1_5"/>
<protein>
    <recommendedName>
        <fullName evidence="1">DUF4440 domain-containing protein</fullName>
    </recommendedName>
</protein>
<comment type="caution">
    <text evidence="2">The sequence shown here is derived from an EMBL/GenBank/DDBJ whole genome shotgun (WGS) entry which is preliminary data.</text>
</comment>
<sequence>MAAPIPTEPQDFPAAFARAWASREGAQIAALFTEDADFVNVTGLWWTGRDAIAKPHDYALKSFFSDTELRPGRIETRRLGPDHAVVRCRFTLSGQRPPDGGTAGPRQTILVFVLQRGAEGWRAVTAQNTDVVQGKETHVNDGGLQAVDYRRR</sequence>
<dbReference type="OrthoDB" id="122531at2"/>
<feature type="domain" description="DUF4440" evidence="1">
    <location>
        <begin position="15"/>
        <end position="122"/>
    </location>
</feature>
<dbReference type="InterPro" id="IPR027843">
    <property type="entry name" value="DUF4440"/>
</dbReference>
<organism evidence="2 3">
    <name type="scientific">Salipiger bermudensis (strain DSM 26914 / JCM 13377 / KCTC 12554 / HTCC2601)</name>
    <name type="common">Pelagibaca bermudensis</name>
    <dbReference type="NCBI Taxonomy" id="314265"/>
    <lineage>
        <taxon>Bacteria</taxon>
        <taxon>Pseudomonadati</taxon>
        <taxon>Pseudomonadota</taxon>
        <taxon>Alphaproteobacteria</taxon>
        <taxon>Rhodobacterales</taxon>
        <taxon>Roseobacteraceae</taxon>
        <taxon>Salipiger</taxon>
    </lineage>
</organism>
<dbReference type="Gene3D" id="3.10.450.50">
    <property type="match status" value="1"/>
</dbReference>
<dbReference type="RefSeq" id="WP_007797467.1">
    <property type="nucleotide sequence ID" value="NZ_DS022276.1"/>
</dbReference>
<proteinExistence type="predicted"/>
<dbReference type="eggNOG" id="COG4319">
    <property type="taxonomic scope" value="Bacteria"/>
</dbReference>
<dbReference type="SUPFAM" id="SSF54427">
    <property type="entry name" value="NTF2-like"/>
    <property type="match status" value="1"/>
</dbReference>
<dbReference type="EMBL" id="AATQ01000025">
    <property type="protein sequence ID" value="EAU45504.1"/>
    <property type="molecule type" value="Genomic_DNA"/>
</dbReference>
<reference evidence="2 3" key="1">
    <citation type="journal article" date="2010" name="J. Bacteriol.">
        <title>Genome sequences of Pelagibaca bermudensis HTCC2601T and Maritimibacter alkaliphilus HTCC2654T, the type strains of two marine Roseobacter genera.</title>
        <authorList>
            <person name="Thrash J.C."/>
            <person name="Cho J.C."/>
            <person name="Ferriera S."/>
            <person name="Johnson J."/>
            <person name="Vergin K.L."/>
            <person name="Giovannoni S.J."/>
        </authorList>
    </citation>
    <scope>NUCLEOTIDE SEQUENCE [LARGE SCALE GENOMIC DNA]</scope>
    <source>
        <strain evidence="3">DSM 26914 / JCM 13377 / KCTC 12554 / HTCC2601</strain>
    </source>
</reference>
<evidence type="ECO:0000313" key="2">
    <source>
        <dbReference type="EMBL" id="EAU45504.1"/>
    </source>
</evidence>
<evidence type="ECO:0000259" key="1">
    <source>
        <dbReference type="Pfam" id="PF14534"/>
    </source>
</evidence>
<accession>Q0FMZ8</accession>
<dbReference type="Pfam" id="PF14534">
    <property type="entry name" value="DUF4440"/>
    <property type="match status" value="1"/>
</dbReference>
<dbReference type="InterPro" id="IPR032710">
    <property type="entry name" value="NTF2-like_dom_sf"/>
</dbReference>
<keyword evidence="3" id="KW-1185">Reference proteome</keyword>
<dbReference type="Proteomes" id="UP000006230">
    <property type="component" value="Unassembled WGS sequence"/>
</dbReference>
<dbReference type="AlphaFoldDB" id="Q0FMZ8"/>
<dbReference type="STRING" id="314265.R2601_17918"/>
<dbReference type="NCBIfam" id="TIGR02246">
    <property type="entry name" value="SgcJ/EcaC family oxidoreductase"/>
    <property type="match status" value="1"/>
</dbReference>
<name>Q0FMZ8_SALBH</name>
<gene>
    <name evidence="2" type="ORF">R2601_17918</name>
</gene>
<dbReference type="InterPro" id="IPR011944">
    <property type="entry name" value="Steroid_delta5-4_isomerase"/>
</dbReference>